<keyword evidence="1" id="KW-0732">Signal</keyword>
<protein>
    <submittedName>
        <fullName evidence="2">Uncharacterized protein</fullName>
    </submittedName>
</protein>
<keyword evidence="4" id="KW-1185">Reference proteome</keyword>
<proteinExistence type="predicted"/>
<dbReference type="Proteomes" id="UP000681722">
    <property type="component" value="Unassembled WGS sequence"/>
</dbReference>
<evidence type="ECO:0000256" key="1">
    <source>
        <dbReference type="SAM" id="SignalP"/>
    </source>
</evidence>
<feature type="signal peptide" evidence="1">
    <location>
        <begin position="1"/>
        <end position="23"/>
    </location>
</feature>
<evidence type="ECO:0000313" key="3">
    <source>
        <dbReference type="EMBL" id="CAF4484877.1"/>
    </source>
</evidence>
<comment type="caution">
    <text evidence="2">The sequence shown here is derived from an EMBL/GenBank/DDBJ whole genome shotgun (WGS) entry which is preliminary data.</text>
</comment>
<dbReference type="EMBL" id="CAJNOQ010036727">
    <property type="protein sequence ID" value="CAF1605328.1"/>
    <property type="molecule type" value="Genomic_DNA"/>
</dbReference>
<gene>
    <name evidence="2" type="ORF">GPM918_LOCUS42715</name>
    <name evidence="3" type="ORF">SRO942_LOCUS44024</name>
</gene>
<organism evidence="2 4">
    <name type="scientific">Didymodactylos carnosus</name>
    <dbReference type="NCBI Taxonomy" id="1234261"/>
    <lineage>
        <taxon>Eukaryota</taxon>
        <taxon>Metazoa</taxon>
        <taxon>Spiralia</taxon>
        <taxon>Gnathifera</taxon>
        <taxon>Rotifera</taxon>
        <taxon>Eurotatoria</taxon>
        <taxon>Bdelloidea</taxon>
        <taxon>Philodinida</taxon>
        <taxon>Philodinidae</taxon>
        <taxon>Didymodactylos</taxon>
    </lineage>
</organism>
<accession>A0A816B7N1</accession>
<dbReference type="Proteomes" id="UP000663829">
    <property type="component" value="Unassembled WGS sequence"/>
</dbReference>
<dbReference type="EMBL" id="CAJOBC010103294">
    <property type="protein sequence ID" value="CAF4484877.1"/>
    <property type="molecule type" value="Genomic_DNA"/>
</dbReference>
<reference evidence="2" key="1">
    <citation type="submission" date="2021-02" db="EMBL/GenBank/DDBJ databases">
        <authorList>
            <person name="Nowell W R."/>
        </authorList>
    </citation>
    <scope>NUCLEOTIDE SEQUENCE</scope>
</reference>
<evidence type="ECO:0000313" key="2">
    <source>
        <dbReference type="EMBL" id="CAF1605328.1"/>
    </source>
</evidence>
<evidence type="ECO:0000313" key="4">
    <source>
        <dbReference type="Proteomes" id="UP000663829"/>
    </source>
</evidence>
<feature type="chain" id="PRO_5036229628" evidence="1">
    <location>
        <begin position="24"/>
        <end position="132"/>
    </location>
</feature>
<sequence>MEHIVRQSLLIILIARTIFTLSSDSTRRSVKCNISFWINFIDFSCLDSSPNVTYTNMNYNNECTLFEKSGDWSTYKLQVNLTSKTVLNFAAFDTKYCLREDEFLFNEECTPVKLITGQGNVTAGSIIVNCSN</sequence>
<dbReference type="AlphaFoldDB" id="A0A816B7N1"/>
<name>A0A816B7N1_9BILA</name>
<dbReference type="OrthoDB" id="9972690at2759"/>